<dbReference type="OrthoDB" id="271448at2759"/>
<comment type="subcellular location">
    <subcellularLocation>
        <location evidence="1">Cytoplasm</location>
    </subcellularLocation>
    <subcellularLocation>
        <location evidence="1">Endosome</location>
    </subcellularLocation>
</comment>
<feature type="transmembrane region" description="Helical" evidence="2">
    <location>
        <begin position="139"/>
        <end position="161"/>
    </location>
</feature>
<dbReference type="RefSeq" id="XP_012766428.1">
    <property type="nucleotide sequence ID" value="XM_012910974.1"/>
</dbReference>
<dbReference type="GO" id="GO:0000814">
    <property type="term" value="C:ESCRT II complex"/>
    <property type="evidence" value="ECO:0007669"/>
    <property type="project" value="UniProtKB-UniRule"/>
</dbReference>
<organism evidence="3 4">
    <name type="scientific">Babesia bigemina</name>
    <dbReference type="NCBI Taxonomy" id="5866"/>
    <lineage>
        <taxon>Eukaryota</taxon>
        <taxon>Sar</taxon>
        <taxon>Alveolata</taxon>
        <taxon>Apicomplexa</taxon>
        <taxon>Aconoidasida</taxon>
        <taxon>Piroplasmida</taxon>
        <taxon>Babesiidae</taxon>
        <taxon>Babesia</taxon>
    </lineage>
</organism>
<dbReference type="EMBL" id="LK391707">
    <property type="protein sequence ID" value="CDR94242.1"/>
    <property type="molecule type" value="Genomic_DNA"/>
</dbReference>
<dbReference type="KEGG" id="bbig:BBBOND_0105510"/>
<dbReference type="Pfam" id="PF04157">
    <property type="entry name" value="EAP30"/>
    <property type="match status" value="1"/>
</dbReference>
<evidence type="ECO:0000256" key="1">
    <source>
        <dbReference type="RuleBase" id="RU367095"/>
    </source>
</evidence>
<proteinExistence type="inferred from homology"/>
<comment type="subunit">
    <text evidence="1">Component of the endosomal sorting complex required for transport II (ESCRT-II).</text>
</comment>
<accession>A0A061D2B5</accession>
<sequence>MRLQVSASGRSSLAAATKPQAHREWANFRQSGDKLISGGLADKRYCYDVATLTKLPTSYTDDINNVGVSKAFGSAPLLTHYVEPFSVIQFATKYVLSYRFFFIYMARTTFQAVRPLLAFCVFGEIMKLVLANVSGGLPAFLFSFVLAFEVLYFFLQCYISYTFLTMFFTCKVEEDIYHIEGFRVRTGVMGKLKLCEDAVLTSSNLSYSCGGSTNQILLSNITQCELKRHRLQRAIKITCTDSIFFLTCDDVSSLHQELTKALIFHDNSNVIRRSGGLGGVSRVVSMKNEMVEDANSLRINAMTDLAMLKKKSQKIRSMAHHLQTGHRSLSKTFEALNLRIFEDSPRLAGSDVEEIILRVMKNGDFILLQDLFCVVNRMRLCKLLTPAEVRSHVERIQEEGKCKMVDIHGVEIIFTDKSARFLKAIAQTVAEAPTTPYQFAEAQKITLIQAEYQLLYAEMKGVVTRDDETYRIRYYHNPFSQQAHVT</sequence>
<dbReference type="GO" id="GO:0043328">
    <property type="term" value="P:protein transport to vacuole involved in ubiquitin-dependent protein catabolic process via the multivesicular body sorting pathway"/>
    <property type="evidence" value="ECO:0007669"/>
    <property type="project" value="UniProtKB-UniRule"/>
</dbReference>
<dbReference type="PANTHER" id="PTHR13128">
    <property type="entry name" value="VACUOLAR PROTEIN-SORTING-ASSOCIATED PROTEIN 36"/>
    <property type="match status" value="1"/>
</dbReference>
<comment type="function">
    <text evidence="1">Component of the ESCRT-II complex (endosomal sorting complex required for transport II), which is required for multivesicular body (MVB) formation and sorting of endosomal cargo proteins into MVBs.</text>
</comment>
<dbReference type="GO" id="GO:0032266">
    <property type="term" value="F:phosphatidylinositol-3-phosphate binding"/>
    <property type="evidence" value="ECO:0007669"/>
    <property type="project" value="UniProtKB-UniRule"/>
</dbReference>
<gene>
    <name evidence="3" type="ORF">BBBOND_0105510</name>
</gene>
<dbReference type="Proteomes" id="UP000033188">
    <property type="component" value="Chromosome 1"/>
</dbReference>
<dbReference type="GO" id="GO:0031902">
    <property type="term" value="C:late endosome membrane"/>
    <property type="evidence" value="ECO:0007669"/>
    <property type="project" value="UniProtKB-UniRule"/>
</dbReference>
<keyword evidence="1" id="KW-0813">Transport</keyword>
<keyword evidence="1" id="KW-0653">Protein transport</keyword>
<protein>
    <recommendedName>
        <fullName evidence="1">Vacuolar protein-sorting-associated protein 36</fullName>
    </recommendedName>
    <alternativeName>
        <fullName evidence="1">ESCRT-II complex subunit VPS36</fullName>
    </alternativeName>
</protein>
<comment type="similarity">
    <text evidence="1">Belongs to the VPS36 family.</text>
</comment>
<keyword evidence="1" id="KW-0963">Cytoplasm</keyword>
<keyword evidence="1" id="KW-0967">Endosome</keyword>
<keyword evidence="2" id="KW-0812">Transmembrane</keyword>
<evidence type="ECO:0000256" key="2">
    <source>
        <dbReference type="SAM" id="Phobius"/>
    </source>
</evidence>
<dbReference type="Gene3D" id="1.10.10.10">
    <property type="entry name" value="Winged helix-like DNA-binding domain superfamily/Winged helix DNA-binding domain"/>
    <property type="match status" value="1"/>
</dbReference>
<keyword evidence="2" id="KW-1133">Transmembrane helix</keyword>
<dbReference type="PANTHER" id="PTHR13128:SF12">
    <property type="entry name" value="VACUOLAR PROTEIN-SORTING-ASSOCIATED PROTEIN 36"/>
    <property type="match status" value="1"/>
</dbReference>
<dbReference type="InterPro" id="IPR036390">
    <property type="entry name" value="WH_DNA-bd_sf"/>
</dbReference>
<dbReference type="AlphaFoldDB" id="A0A061D2B5"/>
<dbReference type="InterPro" id="IPR036388">
    <property type="entry name" value="WH-like_DNA-bd_sf"/>
</dbReference>
<dbReference type="GeneID" id="24562783"/>
<dbReference type="OMA" id="FFKEYIM"/>
<dbReference type="InterPro" id="IPR037855">
    <property type="entry name" value="Vps36"/>
</dbReference>
<dbReference type="InterPro" id="IPR040608">
    <property type="entry name" value="Snf8/Vps36"/>
</dbReference>
<dbReference type="GO" id="GO:0043130">
    <property type="term" value="F:ubiquitin binding"/>
    <property type="evidence" value="ECO:0007669"/>
    <property type="project" value="UniProtKB-UniRule"/>
</dbReference>
<name>A0A061D2B5_BABBI</name>
<feature type="transmembrane region" description="Helical" evidence="2">
    <location>
        <begin position="115"/>
        <end position="133"/>
    </location>
</feature>
<evidence type="ECO:0000313" key="3">
    <source>
        <dbReference type="EMBL" id="CDR94242.1"/>
    </source>
</evidence>
<keyword evidence="4" id="KW-1185">Reference proteome</keyword>
<dbReference type="VEuPathDB" id="PiroplasmaDB:BBBOND_0105510"/>
<reference evidence="4" key="1">
    <citation type="journal article" date="2014" name="Nucleic Acids Res.">
        <title>The evolutionary dynamics of variant antigen genes in Babesia reveal a history of genomic innovation underlying host-parasite interaction.</title>
        <authorList>
            <person name="Jackson A.P."/>
            <person name="Otto T.D."/>
            <person name="Darby A."/>
            <person name="Ramaprasad A."/>
            <person name="Xia D."/>
            <person name="Echaide I.E."/>
            <person name="Farber M."/>
            <person name="Gahlot S."/>
            <person name="Gamble J."/>
            <person name="Gupta D."/>
            <person name="Gupta Y."/>
            <person name="Jackson L."/>
            <person name="Malandrin L."/>
            <person name="Malas T.B."/>
            <person name="Moussa E."/>
            <person name="Nair M."/>
            <person name="Reid A.J."/>
            <person name="Sanders M."/>
            <person name="Sharma J."/>
            <person name="Tracey A."/>
            <person name="Quail M.A."/>
            <person name="Weir W."/>
            <person name="Wastling J.M."/>
            <person name="Hall N."/>
            <person name="Willadsen P."/>
            <person name="Lingelbach K."/>
            <person name="Shiels B."/>
            <person name="Tait A."/>
            <person name="Berriman M."/>
            <person name="Allred D.R."/>
            <person name="Pain A."/>
        </authorList>
    </citation>
    <scope>NUCLEOTIDE SEQUENCE [LARGE SCALE GENOMIC DNA]</scope>
    <source>
        <strain evidence="4">Bond</strain>
    </source>
</reference>
<dbReference type="SUPFAM" id="SSF46785">
    <property type="entry name" value="Winged helix' DNA-binding domain"/>
    <property type="match status" value="1"/>
</dbReference>
<keyword evidence="2" id="KW-0472">Membrane</keyword>
<dbReference type="STRING" id="5866.A0A061D2B5"/>
<evidence type="ECO:0000313" key="4">
    <source>
        <dbReference type="Proteomes" id="UP000033188"/>
    </source>
</evidence>